<evidence type="ECO:0000259" key="1">
    <source>
        <dbReference type="Pfam" id="PF17194"/>
    </source>
</evidence>
<name>A0ABS9KF86_9BACT</name>
<comment type="caution">
    <text evidence="2">The sequence shown here is derived from an EMBL/GenBank/DDBJ whole genome shotgun (WGS) entry which is preliminary data.</text>
</comment>
<dbReference type="Proteomes" id="UP001165366">
    <property type="component" value="Unassembled WGS sequence"/>
</dbReference>
<feature type="domain" description="Transcriptional regulator AbiEi antitoxin N-terminal" evidence="1">
    <location>
        <begin position="2"/>
        <end position="71"/>
    </location>
</feature>
<protein>
    <submittedName>
        <fullName evidence="2">Type IV toxin-antitoxin system AbiEi family antitoxin</fullName>
    </submittedName>
</protein>
<proteinExistence type="predicted"/>
<sequence>MEKQGVYRQLVDNYKNSGWIEQIGPGAYKRKGDTVEWPGGLYALQTLQDIPVHVGGKTSLELHGYGHYIRMGNTRLVLVWKTPDVRLPSWFVNYNWTAQLEIRSATLFGDNANELTKRKVENIELTISSAEQSILEYLHDVPKHEGIDEANYIMEGLTSLRPSVLQKLLEGCKSVKVKRLFLYMAEHHNHAWFKRLDPSTIDLGSGKREIVKGGILDKKYKIVVPDLSREER</sequence>
<evidence type="ECO:0000313" key="3">
    <source>
        <dbReference type="Proteomes" id="UP001165366"/>
    </source>
</evidence>
<dbReference type="Pfam" id="PF17194">
    <property type="entry name" value="AbiEi_3_N"/>
    <property type="match status" value="1"/>
</dbReference>
<organism evidence="2 3">
    <name type="scientific">Rhodohalobacter sulfatireducens</name>
    <dbReference type="NCBI Taxonomy" id="2911366"/>
    <lineage>
        <taxon>Bacteria</taxon>
        <taxon>Pseudomonadati</taxon>
        <taxon>Balneolota</taxon>
        <taxon>Balneolia</taxon>
        <taxon>Balneolales</taxon>
        <taxon>Balneolaceae</taxon>
        <taxon>Rhodohalobacter</taxon>
    </lineage>
</organism>
<accession>A0ABS9KF86</accession>
<evidence type="ECO:0000313" key="2">
    <source>
        <dbReference type="EMBL" id="MCG2589511.1"/>
    </source>
</evidence>
<dbReference type="InterPro" id="IPR033455">
    <property type="entry name" value="AbiEi_3_N"/>
</dbReference>
<keyword evidence="3" id="KW-1185">Reference proteome</keyword>
<reference evidence="2" key="1">
    <citation type="submission" date="2022-01" db="EMBL/GenBank/DDBJ databases">
        <authorList>
            <person name="Wang Y."/>
        </authorList>
    </citation>
    <scope>NUCLEOTIDE SEQUENCE</scope>
    <source>
        <strain evidence="2">WB101</strain>
    </source>
</reference>
<gene>
    <name evidence="2" type="ORF">L6773_13105</name>
</gene>
<reference evidence="2" key="2">
    <citation type="submission" date="2024-05" db="EMBL/GenBank/DDBJ databases">
        <title>Rhodohalobacter halophilus gen. nov., sp. nov., a moderately halophilic member of the family Balneolaceae.</title>
        <authorList>
            <person name="Xia J."/>
        </authorList>
    </citation>
    <scope>NUCLEOTIDE SEQUENCE</scope>
    <source>
        <strain evidence="2">WB101</strain>
    </source>
</reference>
<dbReference type="InterPro" id="IPR021561">
    <property type="entry name" value="AbiEi_3"/>
</dbReference>
<dbReference type="Pfam" id="PF11459">
    <property type="entry name" value="AbiEi_3"/>
    <property type="match status" value="1"/>
</dbReference>
<dbReference type="EMBL" id="JAKLWS010000017">
    <property type="protein sequence ID" value="MCG2589511.1"/>
    <property type="molecule type" value="Genomic_DNA"/>
</dbReference>